<evidence type="ECO:0000256" key="1">
    <source>
        <dbReference type="PROSITE-ProRule" id="PRU00176"/>
    </source>
</evidence>
<dbReference type="InterPro" id="IPR035979">
    <property type="entry name" value="RBD_domain_sf"/>
</dbReference>
<dbReference type="OrthoDB" id="439808at2759"/>
<dbReference type="EMBL" id="BFEA01000058">
    <property type="protein sequence ID" value="GBG65130.1"/>
    <property type="molecule type" value="Genomic_DNA"/>
</dbReference>
<dbReference type="InterPro" id="IPR012677">
    <property type="entry name" value="Nucleotide-bd_a/b_plait_sf"/>
</dbReference>
<dbReference type="InterPro" id="IPR050441">
    <property type="entry name" value="RBM"/>
</dbReference>
<sequence>MRGRSHSRSYSPRHGCSPRRGYSPQRGYSPRRNHSPRRDSHSPSHRSCTPPRRRYTSPRRSYSPRRSASPRRNDRRDESTSLLVRNVSRDIRPEDLRIPFEHFGPVKDVYLPKDYYTGEPRGFGFVQFMEPEHAVDAQYHMDKKVVGGREITVVFAEESRKKPQEMRKKERSRSSFRGFFGPMGRRRSPYGYGPWSRSRSRSRYSPSPPPRRVRYSRSSSLLHSRSRSRSPRAYRYSRSNSRSVSPAPRRHRREVSRSPTDSSSPPRRDSYNARRYSRPTSPLQGHYRHRSSQSRSISSRARQYSESPSGRYGSGHPRRENVSEEADGGRRRVYSSDGRNRRERSLDGSLQESSEQ</sequence>
<feature type="compositionally biased region" description="Basic and acidic residues" evidence="2">
    <location>
        <begin position="158"/>
        <end position="168"/>
    </location>
</feature>
<gene>
    <name evidence="4" type="ORF">CBR_g49492</name>
</gene>
<dbReference type="InterPro" id="IPR000504">
    <property type="entry name" value="RRM_dom"/>
</dbReference>
<keyword evidence="1" id="KW-0694">RNA-binding</keyword>
<reference evidence="4 5" key="1">
    <citation type="journal article" date="2018" name="Cell">
        <title>The Chara Genome: Secondary Complexity and Implications for Plant Terrestrialization.</title>
        <authorList>
            <person name="Nishiyama T."/>
            <person name="Sakayama H."/>
            <person name="Vries J.D."/>
            <person name="Buschmann H."/>
            <person name="Saint-Marcoux D."/>
            <person name="Ullrich K.K."/>
            <person name="Haas F.B."/>
            <person name="Vanderstraeten L."/>
            <person name="Becker D."/>
            <person name="Lang D."/>
            <person name="Vosolsobe S."/>
            <person name="Rombauts S."/>
            <person name="Wilhelmsson P.K.I."/>
            <person name="Janitza P."/>
            <person name="Kern R."/>
            <person name="Heyl A."/>
            <person name="Rumpler F."/>
            <person name="Villalobos L.I.A.C."/>
            <person name="Clay J.M."/>
            <person name="Skokan R."/>
            <person name="Toyoda A."/>
            <person name="Suzuki Y."/>
            <person name="Kagoshima H."/>
            <person name="Schijlen E."/>
            <person name="Tajeshwar N."/>
            <person name="Catarino B."/>
            <person name="Hetherington A.J."/>
            <person name="Saltykova A."/>
            <person name="Bonnot C."/>
            <person name="Breuninger H."/>
            <person name="Symeonidi A."/>
            <person name="Radhakrishnan G.V."/>
            <person name="Van Nieuwerburgh F."/>
            <person name="Deforce D."/>
            <person name="Chang C."/>
            <person name="Karol K.G."/>
            <person name="Hedrich R."/>
            <person name="Ulvskov P."/>
            <person name="Glockner G."/>
            <person name="Delwiche C.F."/>
            <person name="Petrasek J."/>
            <person name="Van de Peer Y."/>
            <person name="Friml J."/>
            <person name="Beilby M."/>
            <person name="Dolan L."/>
            <person name="Kohara Y."/>
            <person name="Sugano S."/>
            <person name="Fujiyama A."/>
            <person name="Delaux P.-M."/>
            <person name="Quint M."/>
            <person name="TheiBen G."/>
            <person name="Hagemann M."/>
            <person name="Harholt J."/>
            <person name="Dunand C."/>
            <person name="Zachgo S."/>
            <person name="Langdale J."/>
            <person name="Maumus F."/>
            <person name="Straeten D.V.D."/>
            <person name="Gould S.B."/>
            <person name="Rensing S.A."/>
        </authorList>
    </citation>
    <scope>NUCLEOTIDE SEQUENCE [LARGE SCALE GENOMIC DNA]</scope>
    <source>
        <strain evidence="4 5">S276</strain>
    </source>
</reference>
<protein>
    <recommendedName>
        <fullName evidence="3">RRM domain-containing protein</fullName>
    </recommendedName>
</protein>
<dbReference type="Gene3D" id="3.30.70.330">
    <property type="match status" value="1"/>
</dbReference>
<feature type="compositionally biased region" description="Low complexity" evidence="2">
    <location>
        <begin position="58"/>
        <end position="67"/>
    </location>
</feature>
<evidence type="ECO:0000313" key="4">
    <source>
        <dbReference type="EMBL" id="GBG65130.1"/>
    </source>
</evidence>
<evidence type="ECO:0000313" key="5">
    <source>
        <dbReference type="Proteomes" id="UP000265515"/>
    </source>
</evidence>
<comment type="caution">
    <text evidence="4">The sequence shown here is derived from an EMBL/GenBank/DDBJ whole genome shotgun (WGS) entry which is preliminary data.</text>
</comment>
<dbReference type="Pfam" id="PF00076">
    <property type="entry name" value="RRM_1"/>
    <property type="match status" value="1"/>
</dbReference>
<evidence type="ECO:0000256" key="2">
    <source>
        <dbReference type="SAM" id="MobiDB-lite"/>
    </source>
</evidence>
<dbReference type="GO" id="GO:0003723">
    <property type="term" value="F:RNA binding"/>
    <property type="evidence" value="ECO:0007669"/>
    <property type="project" value="UniProtKB-UniRule"/>
</dbReference>
<feature type="domain" description="RRM" evidence="3">
    <location>
        <begin position="80"/>
        <end position="158"/>
    </location>
</feature>
<feature type="region of interest" description="Disordered" evidence="2">
    <location>
        <begin position="158"/>
        <end position="356"/>
    </location>
</feature>
<dbReference type="OMA" id="ERTYTSH"/>
<dbReference type="STRING" id="69332.A0A388K4Z7"/>
<dbReference type="SMART" id="SM00360">
    <property type="entry name" value="RRM"/>
    <property type="match status" value="1"/>
</dbReference>
<dbReference type="PANTHER" id="PTHR48034">
    <property type="entry name" value="TRANSFORMER-2 SEX-DETERMINING PROTEIN-RELATED"/>
    <property type="match status" value="1"/>
</dbReference>
<dbReference type="Proteomes" id="UP000265515">
    <property type="component" value="Unassembled WGS sequence"/>
</dbReference>
<name>A0A388K4Z7_CHABU</name>
<feature type="region of interest" description="Disordered" evidence="2">
    <location>
        <begin position="1"/>
        <end position="81"/>
    </location>
</feature>
<proteinExistence type="predicted"/>
<dbReference type="PROSITE" id="PS50102">
    <property type="entry name" value="RRM"/>
    <property type="match status" value="1"/>
</dbReference>
<organism evidence="4 5">
    <name type="scientific">Chara braunii</name>
    <name type="common">Braun's stonewort</name>
    <dbReference type="NCBI Taxonomy" id="69332"/>
    <lineage>
        <taxon>Eukaryota</taxon>
        <taxon>Viridiplantae</taxon>
        <taxon>Streptophyta</taxon>
        <taxon>Charophyceae</taxon>
        <taxon>Charales</taxon>
        <taxon>Characeae</taxon>
        <taxon>Chara</taxon>
    </lineage>
</organism>
<keyword evidence="5" id="KW-1185">Reference proteome</keyword>
<accession>A0A388K4Z7</accession>
<dbReference type="AlphaFoldDB" id="A0A388K4Z7"/>
<feature type="compositionally biased region" description="Low complexity" evidence="2">
    <location>
        <begin position="233"/>
        <end position="247"/>
    </location>
</feature>
<dbReference type="Gramene" id="GBG65130">
    <property type="protein sequence ID" value="GBG65130"/>
    <property type="gene ID" value="CBR_g49492"/>
</dbReference>
<feature type="compositionally biased region" description="Low complexity" evidence="2">
    <location>
        <begin position="293"/>
        <end position="305"/>
    </location>
</feature>
<evidence type="ECO:0000259" key="3">
    <source>
        <dbReference type="PROSITE" id="PS50102"/>
    </source>
</evidence>
<feature type="compositionally biased region" description="Basic and acidic residues" evidence="2">
    <location>
        <begin position="317"/>
        <end position="330"/>
    </location>
</feature>
<dbReference type="SUPFAM" id="SSF54928">
    <property type="entry name" value="RNA-binding domain, RBD"/>
    <property type="match status" value="1"/>
</dbReference>